<feature type="active site" description="Proton donor" evidence="11">
    <location>
        <position position="176"/>
    </location>
</feature>
<feature type="active site" description="Proton donor" evidence="11">
    <location>
        <position position="429"/>
    </location>
</feature>
<accession>A0A218Z606</accession>
<dbReference type="InParanoid" id="A0A218Z606"/>
<dbReference type="GO" id="GO:0005509">
    <property type="term" value="F:calcium ion binding"/>
    <property type="evidence" value="ECO:0007669"/>
    <property type="project" value="InterPro"/>
</dbReference>
<keyword evidence="15" id="KW-0812">Transmembrane</keyword>
<evidence type="ECO:0000256" key="3">
    <source>
        <dbReference type="ARBA" id="ARBA00007658"/>
    </source>
</evidence>
<keyword evidence="15" id="KW-1133">Transmembrane helix</keyword>
<dbReference type="AlphaFoldDB" id="A0A218Z606"/>
<feature type="binding site" evidence="12">
    <location>
        <position position="565"/>
    </location>
    <ligand>
        <name>Ca(2+)</name>
        <dbReference type="ChEBI" id="CHEBI:29108"/>
    </ligand>
</feature>
<keyword evidence="17" id="KW-1185">Reference proteome</keyword>
<keyword evidence="6 13" id="KW-1015">Disulfide bond</keyword>
<keyword evidence="5 14" id="KW-0378">Hydrolase</keyword>
<evidence type="ECO:0000256" key="1">
    <source>
        <dbReference type="ARBA" id="ARBA00001913"/>
    </source>
</evidence>
<dbReference type="GO" id="GO:0036503">
    <property type="term" value="P:ERAD pathway"/>
    <property type="evidence" value="ECO:0007669"/>
    <property type="project" value="UniProtKB-ARBA"/>
</dbReference>
<evidence type="ECO:0000313" key="16">
    <source>
        <dbReference type="EMBL" id="OWP02953.1"/>
    </source>
</evidence>
<keyword evidence="12" id="KW-0479">Metal-binding</keyword>
<dbReference type="GO" id="GO:0005783">
    <property type="term" value="C:endoplasmic reticulum"/>
    <property type="evidence" value="ECO:0007669"/>
    <property type="project" value="TreeGrafter"/>
</dbReference>
<keyword evidence="8 14" id="KW-0326">Glycosidase</keyword>
<dbReference type="SUPFAM" id="SSF48225">
    <property type="entry name" value="Seven-hairpin glycosidases"/>
    <property type="match status" value="1"/>
</dbReference>
<reference evidence="16 17" key="1">
    <citation type="submission" date="2017-04" db="EMBL/GenBank/DDBJ databases">
        <title>Draft genome sequence of Marssonina coronaria NL1: causal agent of apple blotch.</title>
        <authorList>
            <person name="Cheng Q."/>
        </authorList>
    </citation>
    <scope>NUCLEOTIDE SEQUENCE [LARGE SCALE GENOMIC DNA]</scope>
    <source>
        <strain evidence="16 17">NL1</strain>
    </source>
</reference>
<name>A0A218Z606_9HELO</name>
<keyword evidence="12" id="KW-0106">Calcium</keyword>
<evidence type="ECO:0000256" key="15">
    <source>
        <dbReference type="SAM" id="Phobius"/>
    </source>
</evidence>
<comment type="cofactor">
    <cofactor evidence="1 12">
        <name>Ca(2+)</name>
        <dbReference type="ChEBI" id="CHEBI:29108"/>
    </cofactor>
</comment>
<dbReference type="EC" id="3.2.1.-" evidence="14"/>
<gene>
    <name evidence="16" type="ORF">B2J93_3533</name>
</gene>
<comment type="caution">
    <text evidence="16">The sequence shown here is derived from an EMBL/GenBank/DDBJ whole genome shotgun (WGS) entry which is preliminary data.</text>
</comment>
<dbReference type="InterPro" id="IPR050749">
    <property type="entry name" value="Glycosyl_Hydrolase_47"/>
</dbReference>
<dbReference type="InterPro" id="IPR036026">
    <property type="entry name" value="Seven-hairpin_glycosidases"/>
</dbReference>
<comment type="catalytic activity">
    <reaction evidence="9">
        <text>N(4)-(alpha-D-Man-(1-&gt;2)-alpha-D-Man-(1-&gt;2)-alpha-D-Man-(1-&gt;3)-[alpha-D-Man-(1-&gt;3)-[alpha-D-Man-(1-&gt;2)-alpha-D-Man-(1-&gt;6)]-alpha-D-Man-(1-&gt;6)]-beta-D-Man-(1-&gt;4)-beta-D-GlcNAc-(1-&gt;4)-beta-D-GlcNAc)-L-asparaginyl-[protein] (N-glucan mannose isomer 8A1,2,3B1,3) + 3 H2O = N(4)-(alpha-D-Man-(1-&gt;3)-[alpha-D-Man-(1-&gt;3)-[alpha-D-Man-(1-&gt;6)]-alpha-D-Man-(1-&gt;6)]-beta-D-Man-(1-&gt;4)-beta-D-GlcNAc-(1-&gt;4)-beta-D-GlcNAc)-L-asparaginyl-[protein] (N-glucan mannose isomer 5A1,2) + 3 beta-D-mannose</text>
        <dbReference type="Rhea" id="RHEA:56028"/>
        <dbReference type="Rhea" id="RHEA-COMP:14358"/>
        <dbReference type="Rhea" id="RHEA-COMP:14367"/>
        <dbReference type="ChEBI" id="CHEBI:15377"/>
        <dbReference type="ChEBI" id="CHEBI:28563"/>
        <dbReference type="ChEBI" id="CHEBI:59087"/>
        <dbReference type="ChEBI" id="CHEBI:60628"/>
        <dbReference type="EC" id="3.2.1.113"/>
    </reaction>
</comment>
<dbReference type="GO" id="GO:0005975">
    <property type="term" value="P:carbohydrate metabolic process"/>
    <property type="evidence" value="ECO:0007669"/>
    <property type="project" value="InterPro"/>
</dbReference>
<dbReference type="GO" id="GO:0004571">
    <property type="term" value="F:mannosyl-oligosaccharide 1,2-alpha-mannosidase activity"/>
    <property type="evidence" value="ECO:0007669"/>
    <property type="project" value="UniProtKB-EC"/>
</dbReference>
<comment type="pathway">
    <text evidence="2">Protein modification; protein glycosylation.</text>
</comment>
<dbReference type="OrthoDB" id="8118055at2759"/>
<sequence length="577" mass="63711">MDRNSNRIERCRPSATSLHRHECSRVLCRFLYTVLWERKWSASPHVLPFIVAMLCARLLLLPALAMLSGVGASPRPYLTTRPSRPDNPALNRERADAVKASFQFAWDGYMAHAFPNDELRPVSNGFGNSRNGWGASAVDALSTALVMQIPAVVDTILEYIPTINFDETSDAVSLFETTIRYLGGMLSGYDLLRGPLSSLASNRTAVGILLEQSERLASNLAFAFDTPTGIPSNNIFFDPQGTDGSTTNGIATIGTLVLEWVHLSDLSGNRTYGDLAEKGESFLLAPKPASAEPWPGLIGTGVNITTGLFTDAAGGWVGGADSFYEYLLKMYVYDSSRYGHYRDRWVLAADSSIAHLASHPSTRPDLTFLAEFDGQERIFESEHLACFDGGSFILGGLVLGEEKYTDFGLELVNGCHDTYASTLTGIGPEIFRWVEKSAPANKTRNPPPPAEDAAFYERAGFYITDGSYALRPEVIESFYYAYRATGDQTYRDWAWHAFLAIRENCIVGSGFAELKHVNAPQGGGYRDLQESFLFAEVLKYSYLIHAPDDEWQVAHHGKNGWVFNTEAHPFKVWGPPI</sequence>
<dbReference type="UniPathway" id="UPA00378"/>
<dbReference type="STRING" id="503106.A0A218Z606"/>
<dbReference type="PANTHER" id="PTHR11742">
    <property type="entry name" value="MANNOSYL-OLIGOSACCHARIDE ALPHA-1,2-MANNOSIDASE-RELATED"/>
    <property type="match status" value="1"/>
</dbReference>
<evidence type="ECO:0000256" key="7">
    <source>
        <dbReference type="ARBA" id="ARBA00023180"/>
    </source>
</evidence>
<dbReference type="InterPro" id="IPR012341">
    <property type="entry name" value="6hp_glycosidase-like_sf"/>
</dbReference>
<evidence type="ECO:0000256" key="13">
    <source>
        <dbReference type="PIRSR" id="PIRSR601382-3"/>
    </source>
</evidence>
<evidence type="ECO:0000256" key="12">
    <source>
        <dbReference type="PIRSR" id="PIRSR601382-2"/>
    </source>
</evidence>
<dbReference type="InterPro" id="IPR001382">
    <property type="entry name" value="Glyco_hydro_47"/>
</dbReference>
<evidence type="ECO:0000256" key="11">
    <source>
        <dbReference type="PIRSR" id="PIRSR601382-1"/>
    </source>
</evidence>
<keyword evidence="4" id="KW-0732">Signal</keyword>
<evidence type="ECO:0000256" key="8">
    <source>
        <dbReference type="ARBA" id="ARBA00023295"/>
    </source>
</evidence>
<feature type="active site" evidence="11">
    <location>
        <position position="473"/>
    </location>
</feature>
<keyword evidence="7" id="KW-0325">Glycoprotein</keyword>
<dbReference type="PRINTS" id="PR00747">
    <property type="entry name" value="GLYHDRLASE47"/>
</dbReference>
<comment type="catalytic activity">
    <reaction evidence="10">
        <text>N(4)-(alpha-D-Man-(1-&gt;2)-alpha-D-Man-(1-&gt;2)-alpha-D-Man-(1-&gt;3)-[alpha-D-Man-(1-&gt;2)-alpha-D-Man-(1-&gt;3)-[alpha-D-Man-(1-&gt;2)-alpha-D-Man-(1-&gt;6)]-alpha-D-Man-(1-&gt;6)]-beta-D-Man-(1-&gt;4)-beta-D-GlcNAc-(1-&gt;4)-beta-D-GlcNAc)-L-asparaginyl-[protein] (N-glucan mannose isomer 9A1,2,3B1,2,3) + 4 H2O = N(4)-(alpha-D-Man-(1-&gt;3)-[alpha-D-Man-(1-&gt;3)-[alpha-D-Man-(1-&gt;6)]-alpha-D-Man-(1-&gt;6)]-beta-D-Man-(1-&gt;4)-beta-D-GlcNAc-(1-&gt;4)-beta-D-GlcNAc)-L-asparaginyl-[protein] (N-glucan mannose isomer 5A1,2) + 4 beta-D-mannose</text>
        <dbReference type="Rhea" id="RHEA:56008"/>
        <dbReference type="Rhea" id="RHEA-COMP:14356"/>
        <dbReference type="Rhea" id="RHEA-COMP:14367"/>
        <dbReference type="ChEBI" id="CHEBI:15377"/>
        <dbReference type="ChEBI" id="CHEBI:28563"/>
        <dbReference type="ChEBI" id="CHEBI:59087"/>
        <dbReference type="ChEBI" id="CHEBI:139493"/>
        <dbReference type="EC" id="3.2.1.113"/>
    </reaction>
</comment>
<evidence type="ECO:0000256" key="2">
    <source>
        <dbReference type="ARBA" id="ARBA00004922"/>
    </source>
</evidence>
<dbReference type="PANTHER" id="PTHR11742:SF101">
    <property type="entry name" value="MANNOSYL-OLIGOSACCHARIDE ALPHA-1,2-MANNOSIDASE 1B"/>
    <property type="match status" value="1"/>
</dbReference>
<evidence type="ECO:0000256" key="14">
    <source>
        <dbReference type="RuleBase" id="RU361193"/>
    </source>
</evidence>
<evidence type="ECO:0000256" key="5">
    <source>
        <dbReference type="ARBA" id="ARBA00022801"/>
    </source>
</evidence>
<evidence type="ECO:0000256" key="10">
    <source>
        <dbReference type="ARBA" id="ARBA00048605"/>
    </source>
</evidence>
<dbReference type="FunFam" id="1.50.10.10:FF:000047">
    <property type="entry name" value="Mannosyl-oligosaccharide alpha-1,2-mannosidase"/>
    <property type="match status" value="1"/>
</dbReference>
<organism evidence="16 17">
    <name type="scientific">Diplocarpon coronariae</name>
    <dbReference type="NCBI Taxonomy" id="2795749"/>
    <lineage>
        <taxon>Eukaryota</taxon>
        <taxon>Fungi</taxon>
        <taxon>Dikarya</taxon>
        <taxon>Ascomycota</taxon>
        <taxon>Pezizomycotina</taxon>
        <taxon>Leotiomycetes</taxon>
        <taxon>Helotiales</taxon>
        <taxon>Drepanopezizaceae</taxon>
        <taxon>Diplocarpon</taxon>
    </lineage>
</organism>
<evidence type="ECO:0000256" key="6">
    <source>
        <dbReference type="ARBA" id="ARBA00023157"/>
    </source>
</evidence>
<dbReference type="Proteomes" id="UP000242519">
    <property type="component" value="Unassembled WGS sequence"/>
</dbReference>
<feature type="transmembrane region" description="Helical" evidence="15">
    <location>
        <begin position="46"/>
        <end position="67"/>
    </location>
</feature>
<dbReference type="Gene3D" id="1.50.10.10">
    <property type="match status" value="1"/>
</dbReference>
<dbReference type="EMBL" id="MZNU01000204">
    <property type="protein sequence ID" value="OWP02953.1"/>
    <property type="molecule type" value="Genomic_DNA"/>
</dbReference>
<protein>
    <recommendedName>
        <fullName evidence="14">alpha-1,2-Mannosidase</fullName>
        <ecNumber evidence="14">3.2.1.-</ecNumber>
    </recommendedName>
</protein>
<dbReference type="GO" id="GO:0016020">
    <property type="term" value="C:membrane"/>
    <property type="evidence" value="ECO:0007669"/>
    <property type="project" value="InterPro"/>
</dbReference>
<comment type="similarity">
    <text evidence="3 14">Belongs to the glycosyl hydrolase 47 family.</text>
</comment>
<evidence type="ECO:0000256" key="4">
    <source>
        <dbReference type="ARBA" id="ARBA00022729"/>
    </source>
</evidence>
<feature type="disulfide bond" evidence="13">
    <location>
        <begin position="386"/>
        <end position="415"/>
    </location>
</feature>
<evidence type="ECO:0000256" key="9">
    <source>
        <dbReference type="ARBA" id="ARBA00047669"/>
    </source>
</evidence>
<feature type="active site" evidence="11">
    <location>
        <position position="321"/>
    </location>
</feature>
<keyword evidence="15" id="KW-0472">Membrane</keyword>
<evidence type="ECO:0000313" key="17">
    <source>
        <dbReference type="Proteomes" id="UP000242519"/>
    </source>
</evidence>
<dbReference type="Pfam" id="PF01532">
    <property type="entry name" value="Glyco_hydro_47"/>
    <property type="match status" value="1"/>
</dbReference>
<proteinExistence type="inferred from homology"/>